<dbReference type="InterPro" id="IPR019775">
    <property type="entry name" value="WD40_repeat_CS"/>
</dbReference>
<protein>
    <submittedName>
        <fullName evidence="5">Uncharacterized protein</fullName>
    </submittedName>
</protein>
<comment type="caution">
    <text evidence="5">The sequence shown here is derived from an EMBL/GenBank/DDBJ whole genome shotgun (WGS) entry which is preliminary data.</text>
</comment>
<sequence>MSQVVLVTAGYDHTIRFWEATSGICYRTLQFGDSQVNKLEITADKQLVAAAGNPQIRLFEVNSNNPQPILQYDGHTSNVTAVGFQKDSKWMFSGSEDGTVKIWDLRAPGCQREYASRAAVNTVVLHPNQGELISGTSCRYGQHILDLDASSLNGVIWGSPPGNRNVSQATVASFTNGFICRPPATCGPPTQDIYNVDVKAAYNLPIKISPTDLGPTPNGSPCYADPCIPLNSTNPEHPTLASCADAACRISNLTAFCKPPNMLAGPDNACLNTEGAKKEMSTPAGSVPFMQACPAASSYADLGLMGVGHFCPTGTSYSIVFCY</sequence>
<dbReference type="InterPro" id="IPR037588">
    <property type="entry name" value="MLST8"/>
</dbReference>
<dbReference type="PROSITE" id="PS50082">
    <property type="entry name" value="WD_REPEATS_2"/>
    <property type="match status" value="2"/>
</dbReference>
<evidence type="ECO:0000256" key="3">
    <source>
        <dbReference type="ARBA" id="ARBA00022737"/>
    </source>
</evidence>
<evidence type="ECO:0000256" key="4">
    <source>
        <dbReference type="PROSITE-ProRule" id="PRU00221"/>
    </source>
</evidence>
<feature type="repeat" description="WD" evidence="4">
    <location>
        <begin position="72"/>
        <end position="106"/>
    </location>
</feature>
<organism evidence="5 6">
    <name type="scientific">[Myrmecia] bisecta</name>
    <dbReference type="NCBI Taxonomy" id="41462"/>
    <lineage>
        <taxon>Eukaryota</taxon>
        <taxon>Viridiplantae</taxon>
        <taxon>Chlorophyta</taxon>
        <taxon>core chlorophytes</taxon>
        <taxon>Trebouxiophyceae</taxon>
        <taxon>Trebouxiales</taxon>
        <taxon>Trebouxiaceae</taxon>
        <taxon>Myrmecia</taxon>
    </lineage>
</organism>
<dbReference type="Gene3D" id="2.130.10.10">
    <property type="entry name" value="YVTN repeat-like/Quinoprotein amine dehydrogenase"/>
    <property type="match status" value="1"/>
</dbReference>
<dbReference type="GO" id="GO:0031931">
    <property type="term" value="C:TORC1 complex"/>
    <property type="evidence" value="ECO:0007669"/>
    <property type="project" value="InterPro"/>
</dbReference>
<dbReference type="InterPro" id="IPR015943">
    <property type="entry name" value="WD40/YVTN_repeat-like_dom_sf"/>
</dbReference>
<evidence type="ECO:0000256" key="2">
    <source>
        <dbReference type="ARBA" id="ARBA00022574"/>
    </source>
</evidence>
<dbReference type="SMART" id="SM00320">
    <property type="entry name" value="WD40"/>
    <property type="match status" value="2"/>
</dbReference>
<dbReference type="GO" id="GO:0031929">
    <property type="term" value="P:TOR signaling"/>
    <property type="evidence" value="ECO:0007669"/>
    <property type="project" value="InterPro"/>
</dbReference>
<dbReference type="PANTHER" id="PTHR19842">
    <property type="entry name" value="G BETA-LIKE PROTEIN GBL"/>
    <property type="match status" value="1"/>
</dbReference>
<dbReference type="InterPro" id="IPR001680">
    <property type="entry name" value="WD40_rpt"/>
</dbReference>
<keyword evidence="6" id="KW-1185">Reference proteome</keyword>
<evidence type="ECO:0000313" key="5">
    <source>
        <dbReference type="EMBL" id="KAK9807064.1"/>
    </source>
</evidence>
<dbReference type="Proteomes" id="UP001489004">
    <property type="component" value="Unassembled WGS sequence"/>
</dbReference>
<keyword evidence="3" id="KW-0677">Repeat</keyword>
<dbReference type="PROSITE" id="PS50294">
    <property type="entry name" value="WD_REPEATS_REGION"/>
    <property type="match status" value="1"/>
</dbReference>
<dbReference type="InterPro" id="IPR037176">
    <property type="entry name" value="Osmotin/thaumatin-like_sf"/>
</dbReference>
<dbReference type="EMBL" id="JALJOR010000013">
    <property type="protein sequence ID" value="KAK9807064.1"/>
    <property type="molecule type" value="Genomic_DNA"/>
</dbReference>
<keyword evidence="2 4" id="KW-0853">WD repeat</keyword>
<feature type="repeat" description="WD" evidence="4">
    <location>
        <begin position="1"/>
        <end position="28"/>
    </location>
</feature>
<dbReference type="PROSITE" id="PS00678">
    <property type="entry name" value="WD_REPEATS_1"/>
    <property type="match status" value="2"/>
</dbReference>
<reference evidence="5 6" key="1">
    <citation type="journal article" date="2024" name="Nat. Commun.">
        <title>Phylogenomics reveals the evolutionary origins of lichenization in chlorophyte algae.</title>
        <authorList>
            <person name="Puginier C."/>
            <person name="Libourel C."/>
            <person name="Otte J."/>
            <person name="Skaloud P."/>
            <person name="Haon M."/>
            <person name="Grisel S."/>
            <person name="Petersen M."/>
            <person name="Berrin J.G."/>
            <person name="Delaux P.M."/>
            <person name="Dal Grande F."/>
            <person name="Keller J."/>
        </authorList>
    </citation>
    <scope>NUCLEOTIDE SEQUENCE [LARGE SCALE GENOMIC DNA]</scope>
    <source>
        <strain evidence="5 6">SAG 2043</strain>
    </source>
</reference>
<dbReference type="SUPFAM" id="SSF50978">
    <property type="entry name" value="WD40 repeat-like"/>
    <property type="match status" value="1"/>
</dbReference>
<dbReference type="InterPro" id="IPR001938">
    <property type="entry name" value="Thaumatin"/>
</dbReference>
<dbReference type="PANTHER" id="PTHR19842:SF0">
    <property type="entry name" value="TARGET OF RAPAMYCIN COMPLEX SUBUNIT LST8"/>
    <property type="match status" value="1"/>
</dbReference>
<dbReference type="SUPFAM" id="SSF49870">
    <property type="entry name" value="Osmotin, thaumatin-like protein"/>
    <property type="match status" value="1"/>
</dbReference>
<dbReference type="GO" id="GO:0032956">
    <property type="term" value="P:regulation of actin cytoskeleton organization"/>
    <property type="evidence" value="ECO:0007669"/>
    <property type="project" value="TreeGrafter"/>
</dbReference>
<dbReference type="AlphaFoldDB" id="A0AAW1PFK9"/>
<evidence type="ECO:0000313" key="6">
    <source>
        <dbReference type="Proteomes" id="UP001489004"/>
    </source>
</evidence>
<dbReference type="InterPro" id="IPR036322">
    <property type="entry name" value="WD40_repeat_dom_sf"/>
</dbReference>
<evidence type="ECO:0000256" key="1">
    <source>
        <dbReference type="ARBA" id="ARBA00009890"/>
    </source>
</evidence>
<dbReference type="Pfam" id="PF00314">
    <property type="entry name" value="Thaumatin"/>
    <property type="match status" value="1"/>
</dbReference>
<name>A0AAW1PFK9_9CHLO</name>
<dbReference type="GO" id="GO:0031932">
    <property type="term" value="C:TORC2 complex"/>
    <property type="evidence" value="ECO:0007669"/>
    <property type="project" value="InterPro"/>
</dbReference>
<proteinExistence type="inferred from homology"/>
<dbReference type="Pfam" id="PF00400">
    <property type="entry name" value="WD40"/>
    <property type="match status" value="1"/>
</dbReference>
<comment type="similarity">
    <text evidence="1">Belongs to the WD repeat LST8 family.</text>
</comment>
<accession>A0AAW1PFK9</accession>
<gene>
    <name evidence="5" type="ORF">WJX72_012376</name>
</gene>